<accession>A0A328UAN4</accession>
<keyword evidence="1" id="KW-0812">Transmembrane</keyword>
<dbReference type="Proteomes" id="UP000249377">
    <property type="component" value="Unassembled WGS sequence"/>
</dbReference>
<dbReference type="AlphaFoldDB" id="A0A328UAN4"/>
<keyword evidence="3" id="KW-1185">Reference proteome</keyword>
<feature type="transmembrane region" description="Helical" evidence="1">
    <location>
        <begin position="129"/>
        <end position="150"/>
    </location>
</feature>
<organism evidence="2 3">
    <name type="scientific">Hydrogeniiclostridium mannosilyticum</name>
    <dbReference type="NCBI Taxonomy" id="2764322"/>
    <lineage>
        <taxon>Bacteria</taxon>
        <taxon>Bacillati</taxon>
        <taxon>Bacillota</taxon>
        <taxon>Clostridia</taxon>
        <taxon>Eubacteriales</taxon>
        <taxon>Acutalibacteraceae</taxon>
        <taxon>Hydrogeniiclostridium</taxon>
    </lineage>
</organism>
<name>A0A328UAN4_9FIRM</name>
<evidence type="ECO:0000313" key="3">
    <source>
        <dbReference type="Proteomes" id="UP000249377"/>
    </source>
</evidence>
<proteinExistence type="predicted"/>
<keyword evidence="1" id="KW-1133">Transmembrane helix</keyword>
<protein>
    <submittedName>
        <fullName evidence="2">Uncharacterized protein</fullName>
    </submittedName>
</protein>
<dbReference type="EMBL" id="QLYR01000006">
    <property type="protein sequence ID" value="RAQ28324.1"/>
    <property type="molecule type" value="Genomic_DNA"/>
</dbReference>
<comment type="caution">
    <text evidence="2">The sequence shown here is derived from an EMBL/GenBank/DDBJ whole genome shotgun (WGS) entry which is preliminary data.</text>
</comment>
<gene>
    <name evidence="2" type="ORF">DPQ25_10000</name>
</gene>
<reference evidence="2 3" key="1">
    <citation type="submission" date="2018-06" db="EMBL/GenBank/DDBJ databases">
        <title>Noncontiguous genome sequence of Ruminococcaceae bacterium ASD2818.</title>
        <authorList>
            <person name="Chaplin A.V."/>
            <person name="Sokolova S.R."/>
            <person name="Kochetkova T.O."/>
            <person name="Goltsov A.Y."/>
            <person name="Trofimov D.Y."/>
            <person name="Efimov B.A."/>
        </authorList>
    </citation>
    <scope>NUCLEOTIDE SEQUENCE [LARGE SCALE GENOMIC DNA]</scope>
    <source>
        <strain evidence="2 3">ASD2818</strain>
    </source>
</reference>
<sequence length="172" mass="19619">MPGQKRAFILVFRYCYCNRAARFLQEKAALFDKAGHVPYSRPKAWTPVFQACLTKARLKAYDRDNPLCRDGPCPQGSRPPARPSYHCIVCRPKGLMRKEVKKMKCPKCGSAYVQVQAVPEIKKRSCLTVLLYIILLFVPVIGWIALFLLLRGRKSKTRAYAICQACGAHWRV</sequence>
<evidence type="ECO:0000256" key="1">
    <source>
        <dbReference type="SAM" id="Phobius"/>
    </source>
</evidence>
<keyword evidence="1" id="KW-0472">Membrane</keyword>
<evidence type="ECO:0000313" key="2">
    <source>
        <dbReference type="EMBL" id="RAQ28324.1"/>
    </source>
</evidence>